<keyword evidence="2" id="KW-1185">Reference proteome</keyword>
<evidence type="ECO:0000313" key="1">
    <source>
        <dbReference type="EMBL" id="MDT8331669.1"/>
    </source>
</evidence>
<dbReference type="RefSeq" id="WP_314282231.1">
    <property type="nucleotide sequence ID" value="NZ_JAVVDO010000016.1"/>
</dbReference>
<accession>A0ABU3MFD8</accession>
<organism evidence="1 2">
    <name type="scientific">Roseomonas gilardii</name>
    <dbReference type="NCBI Taxonomy" id="257708"/>
    <lineage>
        <taxon>Bacteria</taxon>
        <taxon>Pseudomonadati</taxon>
        <taxon>Pseudomonadota</taxon>
        <taxon>Alphaproteobacteria</taxon>
        <taxon>Acetobacterales</taxon>
        <taxon>Roseomonadaceae</taxon>
        <taxon>Roseomonas</taxon>
    </lineage>
</organism>
<dbReference type="Proteomes" id="UP001258945">
    <property type="component" value="Unassembled WGS sequence"/>
</dbReference>
<dbReference type="EMBL" id="JAVVDO010000016">
    <property type="protein sequence ID" value="MDT8331669.1"/>
    <property type="molecule type" value="Genomic_DNA"/>
</dbReference>
<gene>
    <name evidence="1" type="ORF">RQ831_11440</name>
</gene>
<reference evidence="1 2" key="1">
    <citation type="journal article" date="2019" name="Microb. Pathog.">
        <title>Comparison of VITEK 2, MALDI-TOF MS, 16S rRNA gene sequencing, and whole-genome sequencing for identification of Roseomonas mucosa.</title>
        <authorList>
            <person name="Rudolph W.W."/>
            <person name="Gunzer F."/>
            <person name="Trauth M."/>
            <person name="Bunk B."/>
            <person name="Bigge R."/>
            <person name="Schrottner P."/>
        </authorList>
    </citation>
    <scope>NUCLEOTIDE SEQUENCE [LARGE SCALE GENOMIC DNA]</scope>
    <source>
        <strain evidence="1 2">DSM 103800</strain>
    </source>
</reference>
<name>A0ABU3MFD8_9PROT</name>
<evidence type="ECO:0000313" key="2">
    <source>
        <dbReference type="Proteomes" id="UP001258945"/>
    </source>
</evidence>
<proteinExistence type="predicted"/>
<comment type="caution">
    <text evidence="1">The sequence shown here is derived from an EMBL/GenBank/DDBJ whole genome shotgun (WGS) entry which is preliminary data.</text>
</comment>
<sequence length="75" mass="8842">MISHSEWIKIDMIRAVYQEFCFFLWIMPRNLAAMQKFSVLAPRGRRRTPRPPIPPPFPLAMLCSSLRRQGREAEP</sequence>
<protein>
    <submittedName>
        <fullName evidence="1">Uncharacterized protein</fullName>
    </submittedName>
</protein>